<dbReference type="PANTHER" id="PTHR46536:SF3">
    <property type="entry name" value="ARF7 EFFECTOR PROTEIN C-TERMINAL DOMAIN-CONTAINING PROTEIN"/>
    <property type="match status" value="1"/>
</dbReference>
<proteinExistence type="predicted"/>
<dbReference type="InterPro" id="IPR029264">
    <property type="entry name" value="ARF7EP_C"/>
</dbReference>
<dbReference type="Proteomes" id="UP000887540">
    <property type="component" value="Unplaced"/>
</dbReference>
<sequence length="450" mass="52157">MFYPNEVNSWEPSSNIINKQMIKDFENARKNKPEDQISNGKNPANFKVTLQKPNLRVIANHKRGRKSLVKTNRFKKTKREHSFKDPKNVYGCQRGEKIENIMWLFCKRHCLDKRYLGDTVYARVKYTSGTTEAVPVKLLRRMVPNMWDDYVKECPLSINSVGLDKKIIYGLQRGEKIMHITRWVRNQDEIFLKVKYAMPNAYGQYHLEYVPINIVKEFAPDVFEEYRPVLEAIELIKRNRKTISIRINEPIEDQVVEIPDEPITTKLVKVPRELARLMSPSKKGFIHVANEAEGRVFRRRSDEKINGAPLISTDSSAKLNICPLVKDVNFEKSLKRTTNIDWQISYISTIVTAFLSGKTDRKSTCATGSHRLANIIHQHDSNGLFVRKDGSKIDLCDCLNSDCFGCWMPCRKCKSRKCGSRCRNNRNGCVMKLETVNSKPQVTWNPFYDL</sequence>
<protein>
    <submittedName>
        <fullName evidence="3">ARF7 effector protein C-terminal domain-containing protein</fullName>
    </submittedName>
</protein>
<dbReference type="PANTHER" id="PTHR46536">
    <property type="entry name" value="ARL14 EFFECTOR PROTEIN"/>
    <property type="match status" value="1"/>
</dbReference>
<keyword evidence="2" id="KW-1185">Reference proteome</keyword>
<dbReference type="AlphaFoldDB" id="A0A914CDT7"/>
<evidence type="ECO:0000313" key="2">
    <source>
        <dbReference type="Proteomes" id="UP000887540"/>
    </source>
</evidence>
<evidence type="ECO:0000313" key="3">
    <source>
        <dbReference type="WBParaSite" id="ACRNAN_Path_844.g3243.t1"/>
    </source>
</evidence>
<dbReference type="WBParaSite" id="ACRNAN_Path_844.g3243.t1">
    <property type="protein sequence ID" value="ACRNAN_Path_844.g3243.t1"/>
    <property type="gene ID" value="ACRNAN_Path_844.g3243"/>
</dbReference>
<reference evidence="3" key="1">
    <citation type="submission" date="2022-11" db="UniProtKB">
        <authorList>
            <consortium name="WormBaseParasite"/>
        </authorList>
    </citation>
    <scope>IDENTIFICATION</scope>
</reference>
<accession>A0A914CDT7</accession>
<organism evidence="2 3">
    <name type="scientific">Acrobeloides nanus</name>
    <dbReference type="NCBI Taxonomy" id="290746"/>
    <lineage>
        <taxon>Eukaryota</taxon>
        <taxon>Metazoa</taxon>
        <taxon>Ecdysozoa</taxon>
        <taxon>Nematoda</taxon>
        <taxon>Chromadorea</taxon>
        <taxon>Rhabditida</taxon>
        <taxon>Tylenchina</taxon>
        <taxon>Cephalobomorpha</taxon>
        <taxon>Cephaloboidea</taxon>
        <taxon>Cephalobidae</taxon>
        <taxon>Acrobeloides</taxon>
    </lineage>
</organism>
<dbReference type="Pfam" id="PF14949">
    <property type="entry name" value="ARF7EP_C"/>
    <property type="match status" value="1"/>
</dbReference>
<name>A0A914CDT7_9BILA</name>
<feature type="domain" description="ARF7 effector protein C-terminal" evidence="1">
    <location>
        <begin position="375"/>
        <end position="434"/>
    </location>
</feature>
<evidence type="ECO:0000259" key="1">
    <source>
        <dbReference type="Pfam" id="PF14949"/>
    </source>
</evidence>